<evidence type="ECO:0000313" key="9">
    <source>
        <dbReference type="EMBL" id="SDJ54838.1"/>
    </source>
</evidence>
<sequence length="248" mass="28812">MIYQQTGMMIRQTSYSESSRIITVLTENGEQVPLMVRGFNKPRNQFITLRQGYLEALFTYNRFKGMGTLNDVDVTERYKNINENFDVYTHASYVLEVVTRALEDDRPEPAFYRLLKKGFKLLDEGNENYAVTSLVLIKMLPAYGGELNLDTCAVCGKPNYKKYSHYSFKYHNVICTDCLSEETMERAIAVSNRVLYFALYLKQVKLDDINSIKISEALARQLLKFIEVLYDEYSGVYLRSRKLIEPLK</sequence>
<evidence type="ECO:0000256" key="4">
    <source>
        <dbReference type="ARBA" id="ARBA00023172"/>
    </source>
</evidence>
<dbReference type="InterPro" id="IPR012340">
    <property type="entry name" value="NA-bd_OB-fold"/>
</dbReference>
<dbReference type="Pfam" id="PF02565">
    <property type="entry name" value="RecO_C"/>
    <property type="match status" value="1"/>
</dbReference>
<dbReference type="Proteomes" id="UP000242700">
    <property type="component" value="Unassembled WGS sequence"/>
</dbReference>
<dbReference type="InterPro" id="IPR003717">
    <property type="entry name" value="RecO"/>
</dbReference>
<gene>
    <name evidence="7" type="primary">recO</name>
    <name evidence="9" type="ORF">SAMN05216187_10145</name>
</gene>
<dbReference type="SUPFAM" id="SSF57863">
    <property type="entry name" value="ArfGap/RecO-like zinc finger"/>
    <property type="match status" value="1"/>
</dbReference>
<evidence type="ECO:0000259" key="8">
    <source>
        <dbReference type="Pfam" id="PF11967"/>
    </source>
</evidence>
<reference evidence="10" key="1">
    <citation type="submission" date="2016-10" db="EMBL/GenBank/DDBJ databases">
        <authorList>
            <person name="Varghese N."/>
            <person name="Submissions S."/>
        </authorList>
    </citation>
    <scope>NUCLEOTIDE SEQUENCE [LARGE SCALE GENOMIC DNA]</scope>
    <source>
        <strain evidence="10">CGMCC 1.8911</strain>
    </source>
</reference>
<evidence type="ECO:0000256" key="7">
    <source>
        <dbReference type="HAMAP-Rule" id="MF_00201"/>
    </source>
</evidence>
<dbReference type="InterPro" id="IPR037278">
    <property type="entry name" value="ARFGAP/RecO"/>
</dbReference>
<keyword evidence="3 7" id="KW-0227">DNA damage</keyword>
<protein>
    <recommendedName>
        <fullName evidence="2 7">DNA repair protein RecO</fullName>
    </recommendedName>
    <alternativeName>
        <fullName evidence="6 7">Recombination protein O</fullName>
    </alternativeName>
</protein>
<evidence type="ECO:0000256" key="3">
    <source>
        <dbReference type="ARBA" id="ARBA00022763"/>
    </source>
</evidence>
<dbReference type="InterPro" id="IPR042242">
    <property type="entry name" value="RecO_C"/>
</dbReference>
<evidence type="ECO:0000256" key="6">
    <source>
        <dbReference type="ARBA" id="ARBA00033409"/>
    </source>
</evidence>
<dbReference type="GO" id="GO:0006310">
    <property type="term" value="P:DNA recombination"/>
    <property type="evidence" value="ECO:0007669"/>
    <property type="project" value="UniProtKB-UniRule"/>
</dbReference>
<dbReference type="OrthoDB" id="9797083at2"/>
<proteinExistence type="inferred from homology"/>
<dbReference type="Gene3D" id="2.40.50.140">
    <property type="entry name" value="Nucleic acid-binding proteins"/>
    <property type="match status" value="1"/>
</dbReference>
<evidence type="ECO:0000256" key="1">
    <source>
        <dbReference type="ARBA" id="ARBA00007452"/>
    </source>
</evidence>
<keyword evidence="4 7" id="KW-0233">DNA recombination</keyword>
<dbReference type="RefSeq" id="WP_092594499.1">
    <property type="nucleotide sequence ID" value="NZ_FNFI01000001.1"/>
</dbReference>
<dbReference type="STRING" id="586411.SAMN05216187_10145"/>
<dbReference type="EMBL" id="FNFI01000001">
    <property type="protein sequence ID" value="SDJ54838.1"/>
    <property type="molecule type" value="Genomic_DNA"/>
</dbReference>
<evidence type="ECO:0000256" key="5">
    <source>
        <dbReference type="ARBA" id="ARBA00023204"/>
    </source>
</evidence>
<comment type="function">
    <text evidence="7">Involved in DNA repair and RecF pathway recombination.</text>
</comment>
<dbReference type="GO" id="GO:0043590">
    <property type="term" value="C:bacterial nucleoid"/>
    <property type="evidence" value="ECO:0007669"/>
    <property type="project" value="TreeGrafter"/>
</dbReference>
<evidence type="ECO:0000256" key="2">
    <source>
        <dbReference type="ARBA" id="ARBA00021310"/>
    </source>
</evidence>
<dbReference type="PANTHER" id="PTHR33991">
    <property type="entry name" value="DNA REPAIR PROTEIN RECO"/>
    <property type="match status" value="1"/>
</dbReference>
<accession>A0A1G8ULX9</accession>
<evidence type="ECO:0000313" key="10">
    <source>
        <dbReference type="Proteomes" id="UP000242700"/>
    </source>
</evidence>
<dbReference type="Pfam" id="PF11967">
    <property type="entry name" value="RecO_N"/>
    <property type="match status" value="1"/>
</dbReference>
<dbReference type="SUPFAM" id="SSF50249">
    <property type="entry name" value="Nucleic acid-binding proteins"/>
    <property type="match status" value="1"/>
</dbReference>
<dbReference type="PANTHER" id="PTHR33991:SF1">
    <property type="entry name" value="DNA REPAIR PROTEIN RECO"/>
    <property type="match status" value="1"/>
</dbReference>
<dbReference type="Gene3D" id="6.20.220.20">
    <property type="entry name" value="Recombination protein O, zinc-binding domain"/>
    <property type="match status" value="1"/>
</dbReference>
<dbReference type="HAMAP" id="MF_00201">
    <property type="entry name" value="RecO"/>
    <property type="match status" value="1"/>
</dbReference>
<dbReference type="Gene3D" id="1.20.1440.120">
    <property type="entry name" value="Recombination protein O, C-terminal domain"/>
    <property type="match status" value="1"/>
</dbReference>
<name>A0A1G8ULX9_9STAP</name>
<comment type="similarity">
    <text evidence="1 7">Belongs to the RecO family.</text>
</comment>
<dbReference type="InterPro" id="IPR022572">
    <property type="entry name" value="DNA_rep/recomb_RecO_N"/>
</dbReference>
<dbReference type="AlphaFoldDB" id="A0A1G8ULX9"/>
<dbReference type="NCBIfam" id="TIGR00613">
    <property type="entry name" value="reco"/>
    <property type="match status" value="1"/>
</dbReference>
<dbReference type="GO" id="GO:0006302">
    <property type="term" value="P:double-strand break repair"/>
    <property type="evidence" value="ECO:0007669"/>
    <property type="project" value="TreeGrafter"/>
</dbReference>
<organism evidence="9 10">
    <name type="scientific">Jeotgalicoccus aerolatus</name>
    <dbReference type="NCBI Taxonomy" id="709510"/>
    <lineage>
        <taxon>Bacteria</taxon>
        <taxon>Bacillati</taxon>
        <taxon>Bacillota</taxon>
        <taxon>Bacilli</taxon>
        <taxon>Bacillales</taxon>
        <taxon>Staphylococcaceae</taxon>
        <taxon>Jeotgalicoccus</taxon>
    </lineage>
</organism>
<feature type="domain" description="DNA replication/recombination mediator RecO N-terminal" evidence="8">
    <location>
        <begin position="1"/>
        <end position="76"/>
    </location>
</feature>
<keyword evidence="5 7" id="KW-0234">DNA repair</keyword>